<feature type="transmembrane region" description="Helical" evidence="6">
    <location>
        <begin position="154"/>
        <end position="174"/>
    </location>
</feature>
<evidence type="ECO:0000256" key="1">
    <source>
        <dbReference type="ARBA" id="ARBA00004141"/>
    </source>
</evidence>
<dbReference type="InterPro" id="IPR020846">
    <property type="entry name" value="MFS_dom"/>
</dbReference>
<evidence type="ECO:0000313" key="8">
    <source>
        <dbReference type="EMBL" id="WAI47207.1"/>
    </source>
</evidence>
<dbReference type="EMBL" id="CP113432">
    <property type="protein sequence ID" value="WAI47207.1"/>
    <property type="molecule type" value="Genomic_DNA"/>
</dbReference>
<comment type="subcellular location">
    <subcellularLocation>
        <location evidence="1">Membrane</location>
        <topology evidence="1">Multi-pass membrane protein</topology>
    </subcellularLocation>
</comment>
<accession>A0ABY6ZQM3</accession>
<feature type="transmembrane region" description="Helical" evidence="6">
    <location>
        <begin position="117"/>
        <end position="142"/>
    </location>
</feature>
<feature type="transmembrane region" description="Helical" evidence="6">
    <location>
        <begin position="60"/>
        <end position="80"/>
    </location>
</feature>
<feature type="transmembrane region" description="Helical" evidence="6">
    <location>
        <begin position="180"/>
        <end position="199"/>
    </location>
</feature>
<evidence type="ECO:0000256" key="6">
    <source>
        <dbReference type="SAM" id="Phobius"/>
    </source>
</evidence>
<dbReference type="InterPro" id="IPR044770">
    <property type="entry name" value="MFS_spinster-like"/>
</dbReference>
<protein>
    <submittedName>
        <fullName evidence="8">MFS transporter</fullName>
    </submittedName>
</protein>
<keyword evidence="2" id="KW-0813">Transport</keyword>
<feature type="transmembrane region" description="Helical" evidence="6">
    <location>
        <begin position="355"/>
        <end position="373"/>
    </location>
</feature>
<evidence type="ECO:0000256" key="2">
    <source>
        <dbReference type="ARBA" id="ARBA00022448"/>
    </source>
</evidence>
<name>A0ABY6ZQM3_9PSED</name>
<dbReference type="PANTHER" id="PTHR23505:SF79">
    <property type="entry name" value="PROTEIN SPINSTER"/>
    <property type="match status" value="1"/>
</dbReference>
<feature type="transmembrane region" description="Helical" evidence="6">
    <location>
        <begin position="230"/>
        <end position="252"/>
    </location>
</feature>
<feature type="transmembrane region" description="Helical" evidence="6">
    <location>
        <begin position="92"/>
        <end position="111"/>
    </location>
</feature>
<dbReference type="InterPro" id="IPR036259">
    <property type="entry name" value="MFS_trans_sf"/>
</dbReference>
<dbReference type="Proteomes" id="UP001163624">
    <property type="component" value="Chromosome"/>
</dbReference>
<organism evidence="8 9">
    <name type="scientific">Pseudomonas triclosanedens</name>
    <dbReference type="NCBI Taxonomy" id="2961893"/>
    <lineage>
        <taxon>Bacteria</taxon>
        <taxon>Pseudomonadati</taxon>
        <taxon>Pseudomonadota</taxon>
        <taxon>Gammaproteobacteria</taxon>
        <taxon>Pseudomonadales</taxon>
        <taxon>Pseudomonadaceae</taxon>
        <taxon>Pseudomonas</taxon>
    </lineage>
</organism>
<evidence type="ECO:0000256" key="4">
    <source>
        <dbReference type="ARBA" id="ARBA00022989"/>
    </source>
</evidence>
<feature type="transmembrane region" description="Helical" evidence="6">
    <location>
        <begin position="393"/>
        <end position="412"/>
    </location>
</feature>
<reference evidence="8" key="1">
    <citation type="submission" date="2022-11" db="EMBL/GenBank/DDBJ databases">
        <title>Pseudomonas triclosanedens sp. nov., a triclosan degrader isolated from activated sludge.</title>
        <authorList>
            <person name="Yin Y."/>
            <person name="Lu Z."/>
        </authorList>
    </citation>
    <scope>NUCLEOTIDE SEQUENCE</scope>
    <source>
        <strain evidence="8">ZM23</strain>
    </source>
</reference>
<keyword evidence="3 6" id="KW-0812">Transmembrane</keyword>
<dbReference type="PANTHER" id="PTHR23505">
    <property type="entry name" value="SPINSTER"/>
    <property type="match status" value="1"/>
</dbReference>
<dbReference type="Pfam" id="PF07690">
    <property type="entry name" value="MFS_1"/>
    <property type="match status" value="1"/>
</dbReference>
<dbReference type="SUPFAM" id="SSF103473">
    <property type="entry name" value="MFS general substrate transporter"/>
    <property type="match status" value="1"/>
</dbReference>
<keyword evidence="5 6" id="KW-0472">Membrane</keyword>
<evidence type="ECO:0000259" key="7">
    <source>
        <dbReference type="PROSITE" id="PS50850"/>
    </source>
</evidence>
<feature type="transmembrane region" description="Helical" evidence="6">
    <location>
        <begin position="301"/>
        <end position="319"/>
    </location>
</feature>
<feature type="transmembrane region" description="Helical" evidence="6">
    <location>
        <begin position="22"/>
        <end position="40"/>
    </location>
</feature>
<dbReference type="Gene3D" id="1.20.1250.20">
    <property type="entry name" value="MFS general substrate transporter like domains"/>
    <property type="match status" value="2"/>
</dbReference>
<proteinExistence type="predicted"/>
<feature type="transmembrane region" description="Helical" evidence="6">
    <location>
        <begin position="325"/>
        <end position="343"/>
    </location>
</feature>
<dbReference type="InterPro" id="IPR011701">
    <property type="entry name" value="MFS"/>
</dbReference>
<evidence type="ECO:0000313" key="9">
    <source>
        <dbReference type="Proteomes" id="UP001163624"/>
    </source>
</evidence>
<keyword evidence="4 6" id="KW-1133">Transmembrane helix</keyword>
<feature type="domain" description="Major facilitator superfamily (MFS) profile" evidence="7">
    <location>
        <begin position="25"/>
        <end position="416"/>
    </location>
</feature>
<evidence type="ECO:0000256" key="3">
    <source>
        <dbReference type="ARBA" id="ARBA00022692"/>
    </source>
</evidence>
<gene>
    <name evidence="8" type="ORF">OU419_15625</name>
</gene>
<dbReference type="RefSeq" id="WP_254473956.1">
    <property type="nucleotide sequence ID" value="NZ_CP113432.1"/>
</dbReference>
<keyword evidence="9" id="KW-1185">Reference proteome</keyword>
<feature type="transmembrane region" description="Helical" evidence="6">
    <location>
        <begin position="267"/>
        <end position="289"/>
    </location>
</feature>
<evidence type="ECO:0000256" key="5">
    <source>
        <dbReference type="ARBA" id="ARBA00023136"/>
    </source>
</evidence>
<sequence>MAIHSVALGDAADTTISVPRRYAWVVFALTFGLLISDYMSRQVLNAVFPLLKGEWALTDAQLGLLSGIVAVMVGLLTFPLSLMADRWGRVRSLTLMAMLWSLATLGCALAQNFPEMFVARFFVGVGEAAYGSVGIAVVISVFPAHMRATLTGAFMAGGMFGSVLGMGLGGVLAAHLGWRWAFAGMALFGLLLALVYPLVVSEKRIAPVAAAESSRQRGGRSLRSLFGSRSVISAYVGSGLQLFVAASVMVWFPSYLNRYYHLATDKAGMISAIIVLVGGSGMVLCGILCDRLGRASPPRKIVLAIAFCAISCVLLSLAFRLAPGALQLSLVALGMLVAAGTSGPSGAMVANLTHPLVHGTAFATLTLANNLLGLAPGPLLTGVMADALGLDRAFQLMPLISVLAALVFLYALRHYHGDMHRLRSEMDGMEEGKRCQA</sequence>
<dbReference type="PROSITE" id="PS50850">
    <property type="entry name" value="MFS"/>
    <property type="match status" value="1"/>
</dbReference>